<reference evidence="1" key="1">
    <citation type="submission" date="2012-04" db="EMBL/GenBank/DDBJ databases">
        <title>The Genome Sequence of Loa loa.</title>
        <authorList>
            <consortium name="The Broad Institute Genome Sequencing Platform"/>
            <consortium name="Broad Institute Genome Sequencing Center for Infectious Disease"/>
            <person name="Nutman T.B."/>
            <person name="Fink D.L."/>
            <person name="Russ C."/>
            <person name="Young S."/>
            <person name="Zeng Q."/>
            <person name="Gargeya S."/>
            <person name="Alvarado L."/>
            <person name="Berlin A."/>
            <person name="Chapman S.B."/>
            <person name="Chen Z."/>
            <person name="Freedman E."/>
            <person name="Gellesch M."/>
            <person name="Goldberg J."/>
            <person name="Griggs A."/>
            <person name="Gujja S."/>
            <person name="Heilman E.R."/>
            <person name="Heiman D."/>
            <person name="Howarth C."/>
            <person name="Mehta T."/>
            <person name="Neiman D."/>
            <person name="Pearson M."/>
            <person name="Roberts A."/>
            <person name="Saif S."/>
            <person name="Shea T."/>
            <person name="Shenoy N."/>
            <person name="Sisk P."/>
            <person name="Stolte C."/>
            <person name="Sykes S."/>
            <person name="White J."/>
            <person name="Yandava C."/>
            <person name="Haas B."/>
            <person name="Henn M.R."/>
            <person name="Nusbaum C."/>
            <person name="Birren B."/>
        </authorList>
    </citation>
    <scope>NUCLEOTIDE SEQUENCE [LARGE SCALE GENOMIC DNA]</scope>
</reference>
<gene>
    <name evidence="1" type="ORF">LOAG_08103</name>
</gene>
<evidence type="ECO:0000313" key="1">
    <source>
        <dbReference type="EMBL" id="EFO20389.1"/>
    </source>
</evidence>
<name>A0A1S0TV54_LOALO</name>
<dbReference type="RefSeq" id="XP_003143683.1">
    <property type="nucleotide sequence ID" value="XM_003143635.1"/>
</dbReference>
<dbReference type="CTD" id="9945526"/>
<dbReference type="GeneID" id="9945526"/>
<dbReference type="KEGG" id="loa:LOAG_08103"/>
<proteinExistence type="predicted"/>
<accession>A0A1S0TV54</accession>
<protein>
    <submittedName>
        <fullName evidence="1">Uncharacterized protein</fullName>
    </submittedName>
</protein>
<dbReference type="EMBL" id="JH712108">
    <property type="protein sequence ID" value="EFO20389.1"/>
    <property type="molecule type" value="Genomic_DNA"/>
</dbReference>
<dbReference type="AlphaFoldDB" id="A0A1S0TV54"/>
<organism evidence="1">
    <name type="scientific">Loa loa</name>
    <name type="common">Eye worm</name>
    <name type="synonym">Filaria loa</name>
    <dbReference type="NCBI Taxonomy" id="7209"/>
    <lineage>
        <taxon>Eukaryota</taxon>
        <taxon>Metazoa</taxon>
        <taxon>Ecdysozoa</taxon>
        <taxon>Nematoda</taxon>
        <taxon>Chromadorea</taxon>
        <taxon>Rhabditida</taxon>
        <taxon>Spirurina</taxon>
        <taxon>Spiruromorpha</taxon>
        <taxon>Filarioidea</taxon>
        <taxon>Onchocercidae</taxon>
        <taxon>Loa</taxon>
    </lineage>
</organism>
<dbReference type="InParanoid" id="A0A1S0TV54"/>
<sequence length="64" mass="7137">MTPGEGNKCMEIYKAAGKFMGPELAIFYVPPPPHLPLEYPEDEQLGQLLAHDRITEKRNAGKVV</sequence>